<evidence type="ECO:0000256" key="5">
    <source>
        <dbReference type="ARBA" id="ARBA00022532"/>
    </source>
</evidence>
<dbReference type="InterPro" id="IPR006231">
    <property type="entry name" value="MQO"/>
</dbReference>
<evidence type="ECO:0000313" key="11">
    <source>
        <dbReference type="EMBL" id="EUA76485.1"/>
    </source>
</evidence>
<dbReference type="UniPathway" id="UPA00223">
    <property type="reaction ID" value="UER01008"/>
</dbReference>
<proteinExistence type="predicted"/>
<keyword evidence="6" id="KW-0285">Flavoprotein</keyword>
<evidence type="ECO:0000256" key="7">
    <source>
        <dbReference type="ARBA" id="ARBA00022827"/>
    </source>
</evidence>
<keyword evidence="8" id="KW-0560">Oxidoreductase</keyword>
<dbReference type="EC" id="1.1.5.4" evidence="4"/>
<comment type="caution">
    <text evidence="11">The sequence shown here is derived from an EMBL/GenBank/DDBJ whole genome shotgun (WGS) entry which is preliminary data.</text>
</comment>
<protein>
    <recommendedName>
        <fullName evidence="4">malate dehydrogenase (quinone)</fullName>
        <ecNumber evidence="4">1.1.5.4</ecNumber>
    </recommendedName>
    <alternativeName>
        <fullName evidence="10">MQO</fullName>
    </alternativeName>
    <alternativeName>
        <fullName evidence="9">Malate dehydrogenase [quinone]</fullName>
    </alternativeName>
</protein>
<dbReference type="GO" id="GO:0008924">
    <property type="term" value="F:L-malate dehydrogenase (quinone) activity"/>
    <property type="evidence" value="ECO:0007669"/>
    <property type="project" value="UniProtKB-EC"/>
</dbReference>
<dbReference type="AlphaFoldDB" id="X8E9H5"/>
<evidence type="ECO:0000256" key="2">
    <source>
        <dbReference type="ARBA" id="ARBA00001974"/>
    </source>
</evidence>
<gene>
    <name evidence="11" type="ORF">I553_7461</name>
</gene>
<organism evidence="11">
    <name type="scientific">Mycobacterium xenopi 4042</name>
    <dbReference type="NCBI Taxonomy" id="1299334"/>
    <lineage>
        <taxon>Bacteria</taxon>
        <taxon>Bacillati</taxon>
        <taxon>Actinomycetota</taxon>
        <taxon>Actinomycetes</taxon>
        <taxon>Mycobacteriales</taxon>
        <taxon>Mycobacteriaceae</taxon>
        <taxon>Mycobacterium</taxon>
    </lineage>
</organism>
<dbReference type="GO" id="GO:0006099">
    <property type="term" value="P:tricarboxylic acid cycle"/>
    <property type="evidence" value="ECO:0007669"/>
    <property type="project" value="UniProtKB-UniPathway"/>
</dbReference>
<evidence type="ECO:0000256" key="1">
    <source>
        <dbReference type="ARBA" id="ARBA00001139"/>
    </source>
</evidence>
<dbReference type="EMBL" id="JAOB01000006">
    <property type="protein sequence ID" value="EUA76485.1"/>
    <property type="molecule type" value="Genomic_DNA"/>
</dbReference>
<comment type="cofactor">
    <cofactor evidence="2">
        <name>FAD</name>
        <dbReference type="ChEBI" id="CHEBI:57692"/>
    </cofactor>
</comment>
<keyword evidence="7" id="KW-0274">FAD</keyword>
<evidence type="ECO:0000256" key="4">
    <source>
        <dbReference type="ARBA" id="ARBA00013026"/>
    </source>
</evidence>
<accession>X8E9H5</accession>
<reference evidence="11" key="1">
    <citation type="submission" date="2014-01" db="EMBL/GenBank/DDBJ databases">
        <authorList>
            <person name="Brown-Elliot B."/>
            <person name="Wallace R."/>
            <person name="Lenaerts A."/>
            <person name="Ordway D."/>
            <person name="DeGroote M.A."/>
            <person name="Parker T."/>
            <person name="Sizemore C."/>
            <person name="Tallon L.J."/>
            <person name="Sadzewicz L.K."/>
            <person name="Sengamalay N."/>
            <person name="Fraser C.M."/>
            <person name="Hine E."/>
            <person name="Shefchek K.A."/>
            <person name="Das S.P."/>
            <person name="Tettelin H."/>
        </authorList>
    </citation>
    <scope>NUCLEOTIDE SEQUENCE [LARGE SCALE GENOMIC DNA]</scope>
    <source>
        <strain evidence="11">4042</strain>
    </source>
</reference>
<evidence type="ECO:0000256" key="9">
    <source>
        <dbReference type="ARBA" id="ARBA00030660"/>
    </source>
</evidence>
<comment type="pathway">
    <text evidence="3">Carbohydrate metabolism; tricarboxylic acid cycle; oxaloacetate from (S)-malate (quinone route): step 1/1.</text>
</comment>
<keyword evidence="5" id="KW-0816">Tricarboxylic acid cycle</keyword>
<comment type="catalytic activity">
    <reaction evidence="1">
        <text>(S)-malate + a quinone = a quinol + oxaloacetate</text>
        <dbReference type="Rhea" id="RHEA:46012"/>
        <dbReference type="ChEBI" id="CHEBI:15589"/>
        <dbReference type="ChEBI" id="CHEBI:16452"/>
        <dbReference type="ChEBI" id="CHEBI:24646"/>
        <dbReference type="ChEBI" id="CHEBI:132124"/>
        <dbReference type="EC" id="1.1.5.4"/>
    </reaction>
</comment>
<evidence type="ECO:0000256" key="6">
    <source>
        <dbReference type="ARBA" id="ARBA00022630"/>
    </source>
</evidence>
<name>X8E9H5_MYCXE</name>
<sequence length="239" mass="26181">MVNGKPWLAFGPFAGWSPKFLKHGCVGDLPRSLRPANAPSMLRVGIGQRHLVGYLLGQLALSQRARIDALREFVPGAVDSDWETTVAGQRVQVIRRGRLEFDTTVVSGADGSIAGLLGASPGRRPRCRPCWRCCSAALPTAIGRGCPRSKRWCRRWASPCRVSRRCSRRCGRGARRCWAYDGRAAPAWPKTSTRRPCTNCSNCGWRCSSSNKPARIRSWTDATCSPKPAISGCNSPTAR</sequence>
<dbReference type="Pfam" id="PF06039">
    <property type="entry name" value="Mqo"/>
    <property type="match status" value="1"/>
</dbReference>
<evidence type="ECO:0000256" key="8">
    <source>
        <dbReference type="ARBA" id="ARBA00023002"/>
    </source>
</evidence>
<evidence type="ECO:0000256" key="10">
    <source>
        <dbReference type="ARBA" id="ARBA00031550"/>
    </source>
</evidence>
<evidence type="ECO:0000256" key="3">
    <source>
        <dbReference type="ARBA" id="ARBA00005012"/>
    </source>
</evidence>